<evidence type="ECO:0000313" key="2">
    <source>
        <dbReference type="Proteomes" id="UP000237647"/>
    </source>
</evidence>
<dbReference type="Proteomes" id="UP000237647">
    <property type="component" value="Unassembled WGS sequence"/>
</dbReference>
<proteinExistence type="predicted"/>
<protein>
    <submittedName>
        <fullName evidence="1">Uncharacterized protein</fullName>
    </submittedName>
</protein>
<reference evidence="1 2" key="1">
    <citation type="submission" date="2018-03" db="EMBL/GenBank/DDBJ databases">
        <title>Genomic Encyclopedia of Type Strains, Phase III (KMG-III): the genomes of soil and plant-associated and newly described type strains.</title>
        <authorList>
            <person name="Whitman W."/>
        </authorList>
    </citation>
    <scope>NUCLEOTIDE SEQUENCE [LARGE SCALE GENOMIC DNA]</scope>
    <source>
        <strain evidence="1 2">CGMCC 1.12152</strain>
    </source>
</reference>
<gene>
    <name evidence="1" type="ORF">B0H98_101715</name>
</gene>
<comment type="caution">
    <text evidence="1">The sequence shown here is derived from an EMBL/GenBank/DDBJ whole genome shotgun (WGS) entry which is preliminary data.</text>
</comment>
<dbReference type="EMBL" id="PVTK01000001">
    <property type="protein sequence ID" value="PRY66720.1"/>
    <property type="molecule type" value="Genomic_DNA"/>
</dbReference>
<name>A0A2T0V959_9GAMM</name>
<organism evidence="1 2">
    <name type="scientific">Vreelandella songnenensis</name>
    <dbReference type="NCBI Taxonomy" id="1176243"/>
    <lineage>
        <taxon>Bacteria</taxon>
        <taxon>Pseudomonadati</taxon>
        <taxon>Pseudomonadota</taxon>
        <taxon>Gammaproteobacteria</taxon>
        <taxon>Oceanospirillales</taxon>
        <taxon>Halomonadaceae</taxon>
        <taxon>Vreelandella</taxon>
    </lineage>
</organism>
<accession>A0A2T0V959</accession>
<dbReference type="AlphaFoldDB" id="A0A2T0V959"/>
<sequence>MVILRTIGVCFLNTLFSSDDSVLPDGKAAGGKRKQIVKKMSYLVTR</sequence>
<keyword evidence="2" id="KW-1185">Reference proteome</keyword>
<evidence type="ECO:0000313" key="1">
    <source>
        <dbReference type="EMBL" id="PRY66720.1"/>
    </source>
</evidence>